<evidence type="ECO:0000313" key="3">
    <source>
        <dbReference type="EMBL" id="BBE35938.1"/>
    </source>
</evidence>
<keyword evidence="6" id="KW-1185">Reference proteome</keyword>
<name>A0AAD1G2L7_SPHMI</name>
<gene>
    <name evidence="4" type="ORF">DFR51_2774</name>
    <name evidence="3" type="ORF">SmB9_35960</name>
</gene>
<evidence type="ECO:0000313" key="4">
    <source>
        <dbReference type="EMBL" id="RKS88127.1"/>
    </source>
</evidence>
<evidence type="ECO:0000313" key="5">
    <source>
        <dbReference type="Proteomes" id="UP000275727"/>
    </source>
</evidence>
<evidence type="ECO:0000256" key="2">
    <source>
        <dbReference type="SAM" id="Phobius"/>
    </source>
</evidence>
<reference evidence="3 5" key="1">
    <citation type="submission" date="2018-06" db="EMBL/GenBank/DDBJ databases">
        <title>Complete Genome Sequence of the Microcystin-Degrading Bacterium Sphingosinicella microcystinivorans Strain B-9.</title>
        <authorList>
            <person name="Jin H."/>
            <person name="Nishizawa T."/>
            <person name="Guo Y."/>
            <person name="Nishizawa A."/>
            <person name="Park H."/>
            <person name="Kato H."/>
            <person name="Tsuji K."/>
            <person name="Harada K."/>
        </authorList>
    </citation>
    <scope>NUCLEOTIDE SEQUENCE [LARGE SCALE GENOMIC DNA]</scope>
    <source>
        <strain evidence="3 5">B9</strain>
    </source>
</reference>
<dbReference type="AlphaFoldDB" id="A0AAD1G2L7"/>
<evidence type="ECO:0000256" key="1">
    <source>
        <dbReference type="SAM" id="MobiDB-lite"/>
    </source>
</evidence>
<evidence type="ECO:0000313" key="6">
    <source>
        <dbReference type="Proteomes" id="UP000276029"/>
    </source>
</evidence>
<keyword evidence="2" id="KW-0812">Transmembrane</keyword>
<protein>
    <submittedName>
        <fullName evidence="3">Uncharacterized protein</fullName>
    </submittedName>
</protein>
<feature type="transmembrane region" description="Helical" evidence="2">
    <location>
        <begin position="44"/>
        <end position="66"/>
    </location>
</feature>
<proteinExistence type="predicted"/>
<keyword evidence="2" id="KW-0472">Membrane</keyword>
<reference evidence="4 6" key="2">
    <citation type="submission" date="2018-10" db="EMBL/GenBank/DDBJ databases">
        <title>Genomic Encyclopedia of Type Strains, Phase IV (KMG-IV): sequencing the most valuable type-strain genomes for metagenomic binning, comparative biology and taxonomic classification.</title>
        <authorList>
            <person name="Goeker M."/>
        </authorList>
    </citation>
    <scope>NUCLEOTIDE SEQUENCE [LARGE SCALE GENOMIC DNA]</scope>
    <source>
        <strain evidence="4 6">DSM 19791</strain>
    </source>
</reference>
<organism evidence="3 5">
    <name type="scientific">Sphingosinicella microcystinivorans</name>
    <dbReference type="NCBI Taxonomy" id="335406"/>
    <lineage>
        <taxon>Bacteria</taxon>
        <taxon>Pseudomonadati</taxon>
        <taxon>Pseudomonadota</taxon>
        <taxon>Alphaproteobacteria</taxon>
        <taxon>Sphingomonadales</taxon>
        <taxon>Sphingosinicellaceae</taxon>
        <taxon>Sphingosinicella</taxon>
    </lineage>
</organism>
<feature type="region of interest" description="Disordered" evidence="1">
    <location>
        <begin position="1"/>
        <end position="22"/>
    </location>
</feature>
<accession>A0AAD1G2L7</accession>
<dbReference type="Proteomes" id="UP000275727">
    <property type="component" value="Chromosome"/>
</dbReference>
<sequence>MVRKRSSHSLYTGASPKAKRAPPCLRLQRTVTNANASEMRLSRLLFWLFVIILAVVVIGGVVLMFVDIPHTTARVEQPVSNETLGL</sequence>
<keyword evidence="2" id="KW-1133">Transmembrane helix</keyword>
<dbReference type="EMBL" id="RBWX01000009">
    <property type="protein sequence ID" value="RKS88127.1"/>
    <property type="molecule type" value="Genomic_DNA"/>
</dbReference>
<dbReference type="KEGG" id="smic:SmB9_35960"/>
<dbReference type="Proteomes" id="UP000276029">
    <property type="component" value="Unassembled WGS sequence"/>
</dbReference>
<dbReference type="EMBL" id="AP018711">
    <property type="protein sequence ID" value="BBE35938.1"/>
    <property type="molecule type" value="Genomic_DNA"/>
</dbReference>